<dbReference type="VEuPathDB" id="FungiDB:Z518_07144"/>
<dbReference type="EMBL" id="KN847479">
    <property type="protein sequence ID" value="KIX03591.1"/>
    <property type="molecule type" value="Genomic_DNA"/>
</dbReference>
<sequence>MEPSTIARQMICTLKATHVPRSCAFSNSCRSIPRARLRVRPAPGISGRIQARTAKTYARPPNRIEQMVIDARVQYPRLFPFLLIASIGSVTMLTVMAYQQYYGDGVSSVYPPVVEERLRLALHYTHIEPDPETSSKYFMQAIENAEKVGMDPFSKEVLGIRIRFSQMLENFGHVKAAIEILDGVTKDLEQRLNEIDEGGPINANNASDENMTKADLRKNLIKGIIQNKVKVSSLYESDYMQDSRRAKHTLSDAVGLVVKESRNPQTNSFSDDNGAGLTTGEIAAMLSRMGDLYARTGEEENAVQVYMLTLQPLKASCNGTRSCKEVQTFSNIASAMDLALKKPNAKINGKPATKKSLAEGRRAALKWADQAIAAADVVQPADRDEICDLALLTAQMTRADLLLENGDKNKSREVFQSLLPTLKEKNLVPLIQAAEQGLKKITG</sequence>
<dbReference type="STRING" id="1442369.A0A0D2IK37"/>
<dbReference type="OrthoDB" id="10050400at2759"/>
<organism evidence="2 3">
    <name type="scientific">Rhinocladiella mackenziei CBS 650.93</name>
    <dbReference type="NCBI Taxonomy" id="1442369"/>
    <lineage>
        <taxon>Eukaryota</taxon>
        <taxon>Fungi</taxon>
        <taxon>Dikarya</taxon>
        <taxon>Ascomycota</taxon>
        <taxon>Pezizomycotina</taxon>
        <taxon>Eurotiomycetes</taxon>
        <taxon>Chaetothyriomycetidae</taxon>
        <taxon>Chaetothyriales</taxon>
        <taxon>Herpotrichiellaceae</taxon>
        <taxon>Rhinocladiella</taxon>
    </lineage>
</organism>
<dbReference type="PANTHER" id="PTHR28142:SF1">
    <property type="entry name" value="MITOCHONDRIAL INNER MEMBRANE I-AAA PROTEASE SUPERCOMPLEX SUBUNIT MGR3-RELATED"/>
    <property type="match status" value="1"/>
</dbReference>
<dbReference type="GeneID" id="25295215"/>
<reference evidence="2 3" key="1">
    <citation type="submission" date="2015-01" db="EMBL/GenBank/DDBJ databases">
        <title>The Genome Sequence of Rhinocladiella mackenzie CBS 650.93.</title>
        <authorList>
            <consortium name="The Broad Institute Genomics Platform"/>
            <person name="Cuomo C."/>
            <person name="de Hoog S."/>
            <person name="Gorbushina A."/>
            <person name="Stielow B."/>
            <person name="Teixiera M."/>
            <person name="Abouelleil A."/>
            <person name="Chapman S.B."/>
            <person name="Priest M."/>
            <person name="Young S.K."/>
            <person name="Wortman J."/>
            <person name="Nusbaum C."/>
            <person name="Birren B."/>
        </authorList>
    </citation>
    <scope>NUCLEOTIDE SEQUENCE [LARGE SCALE GENOMIC DNA]</scope>
    <source>
        <strain evidence="2 3">CBS 650.93</strain>
    </source>
</reference>
<dbReference type="AlphaFoldDB" id="A0A0D2IK37"/>
<dbReference type="Proteomes" id="UP000053617">
    <property type="component" value="Unassembled WGS sequence"/>
</dbReference>
<dbReference type="HOGENOM" id="CLU_027223_1_0_1"/>
<keyword evidence="3" id="KW-1185">Reference proteome</keyword>
<dbReference type="RefSeq" id="XP_013270727.1">
    <property type="nucleotide sequence ID" value="XM_013415273.1"/>
</dbReference>
<protein>
    <submittedName>
        <fullName evidence="2">Uncharacterized protein</fullName>
    </submittedName>
</protein>
<keyword evidence="1" id="KW-0472">Membrane</keyword>
<keyword evidence="1" id="KW-0812">Transmembrane</keyword>
<evidence type="ECO:0000256" key="1">
    <source>
        <dbReference type="SAM" id="Phobius"/>
    </source>
</evidence>
<gene>
    <name evidence="2" type="ORF">Z518_07144</name>
</gene>
<dbReference type="GO" id="GO:0031942">
    <property type="term" value="C:i-AAA complex"/>
    <property type="evidence" value="ECO:0007669"/>
    <property type="project" value="TreeGrafter"/>
</dbReference>
<feature type="transmembrane region" description="Helical" evidence="1">
    <location>
        <begin position="78"/>
        <end position="98"/>
    </location>
</feature>
<evidence type="ECO:0000313" key="3">
    <source>
        <dbReference type="Proteomes" id="UP000053617"/>
    </source>
</evidence>
<evidence type="ECO:0000313" key="2">
    <source>
        <dbReference type="EMBL" id="KIX03591.1"/>
    </source>
</evidence>
<name>A0A0D2IK37_9EURO</name>
<accession>A0A0D2IK37</accession>
<proteinExistence type="predicted"/>
<dbReference type="GO" id="GO:0006515">
    <property type="term" value="P:protein quality control for misfolded or incompletely synthesized proteins"/>
    <property type="evidence" value="ECO:0007669"/>
    <property type="project" value="TreeGrafter"/>
</dbReference>
<dbReference type="PANTHER" id="PTHR28142">
    <property type="entry name" value="MITOCHONDRIAL INNER MEMBRANE I-AAA PROTEASE SUPERCOMPLEX SUBUNIT MGR3-RELATED"/>
    <property type="match status" value="1"/>
</dbReference>
<dbReference type="InterPro" id="IPR040201">
    <property type="entry name" value="Mrg3-like"/>
</dbReference>
<keyword evidence="1" id="KW-1133">Transmembrane helix</keyword>
<dbReference type="GO" id="GO:0051787">
    <property type="term" value="F:misfolded protein binding"/>
    <property type="evidence" value="ECO:0007669"/>
    <property type="project" value="TreeGrafter"/>
</dbReference>